<dbReference type="Proteomes" id="UP000289805">
    <property type="component" value="Unassembled WGS sequence"/>
</dbReference>
<feature type="domain" description="Glycosyltransferase subfamily 4-like N-terminal" evidence="4">
    <location>
        <begin position="28"/>
        <end position="180"/>
    </location>
</feature>
<dbReference type="STRING" id="1713.GCA_000718325_03478"/>
<evidence type="ECO:0000259" key="3">
    <source>
        <dbReference type="Pfam" id="PF00534"/>
    </source>
</evidence>
<dbReference type="InterPro" id="IPR001296">
    <property type="entry name" value="Glyco_trans_1"/>
</dbReference>
<dbReference type="Pfam" id="PF00534">
    <property type="entry name" value="Glycos_transf_1"/>
    <property type="match status" value="1"/>
</dbReference>
<feature type="domain" description="Glycosyl transferase family 1" evidence="3">
    <location>
        <begin position="210"/>
        <end position="368"/>
    </location>
</feature>
<dbReference type="PANTHER" id="PTHR12526:SF636">
    <property type="entry name" value="BLL3647 PROTEIN"/>
    <property type="match status" value="1"/>
</dbReference>
<evidence type="ECO:0000313" key="7">
    <source>
        <dbReference type="Proteomes" id="UP000289805"/>
    </source>
</evidence>
<dbReference type="EMBL" id="SDJQ01000010">
    <property type="protein sequence ID" value="RXR34579.1"/>
    <property type="molecule type" value="Genomic_DNA"/>
</dbReference>
<evidence type="ECO:0000313" key="6">
    <source>
        <dbReference type="EMBL" id="RXR34579.1"/>
    </source>
</evidence>
<dbReference type="EMBL" id="SDJR01000003">
    <property type="protein sequence ID" value="RXR26846.1"/>
    <property type="molecule type" value="Genomic_DNA"/>
</dbReference>
<proteinExistence type="predicted"/>
<keyword evidence="1" id="KW-0328">Glycosyltransferase</keyword>
<keyword evidence="2 6" id="KW-0808">Transferase</keyword>
<dbReference type="SUPFAM" id="SSF53756">
    <property type="entry name" value="UDP-Glycosyltransferase/glycogen phosphorylase"/>
    <property type="match status" value="1"/>
</dbReference>
<dbReference type="PANTHER" id="PTHR12526">
    <property type="entry name" value="GLYCOSYLTRANSFERASE"/>
    <property type="match status" value="1"/>
</dbReference>
<evidence type="ECO:0000256" key="1">
    <source>
        <dbReference type="ARBA" id="ARBA00022676"/>
    </source>
</evidence>
<evidence type="ECO:0000256" key="2">
    <source>
        <dbReference type="ARBA" id="ARBA00022679"/>
    </source>
</evidence>
<dbReference type="GO" id="GO:0016757">
    <property type="term" value="F:glycosyltransferase activity"/>
    <property type="evidence" value="ECO:0007669"/>
    <property type="project" value="UniProtKB-KW"/>
</dbReference>
<name>A0A4Q1KYG2_9CELL</name>
<evidence type="ECO:0000313" key="5">
    <source>
        <dbReference type="EMBL" id="RXR26846.1"/>
    </source>
</evidence>
<dbReference type="Proteomes" id="UP000290517">
    <property type="component" value="Unassembled WGS sequence"/>
</dbReference>
<evidence type="ECO:0000313" key="8">
    <source>
        <dbReference type="Proteomes" id="UP000290517"/>
    </source>
</evidence>
<organism evidence="6 7">
    <name type="scientific">Oerskovia turbata</name>
    <dbReference type="NCBI Taxonomy" id="1713"/>
    <lineage>
        <taxon>Bacteria</taxon>
        <taxon>Bacillati</taxon>
        <taxon>Actinomycetota</taxon>
        <taxon>Actinomycetes</taxon>
        <taxon>Micrococcales</taxon>
        <taxon>Cellulomonadaceae</taxon>
        <taxon>Oerskovia</taxon>
    </lineage>
</organism>
<evidence type="ECO:0000259" key="4">
    <source>
        <dbReference type="Pfam" id="PF13579"/>
    </source>
</evidence>
<dbReference type="InterPro" id="IPR028098">
    <property type="entry name" value="Glyco_trans_4-like_N"/>
</dbReference>
<gene>
    <name evidence="5" type="ORF">EQW73_05005</name>
    <name evidence="6" type="ORF">EQW78_08500</name>
</gene>
<keyword evidence="8" id="KW-1185">Reference proteome</keyword>
<protein>
    <submittedName>
        <fullName evidence="6">Glycosyltransferase</fullName>
    </submittedName>
</protein>
<dbReference type="AlphaFoldDB" id="A0A4Q1KYG2"/>
<sequence>MVTARRAGGPPPGRPVRVLVLDHTGELGGAELALVRLLEGLGPDVDVRVLLFSDGPLVARLRAAGVVVEVLPLDPRTASTSRSAVGRAGFAQLVSLARLVPFTWALSRRVRALRPDVVHTTSLKADLLGVVPARRARAALVWHVHDRIADDYLPPQVARAFRRASTRFPAEVVVNSRATALTLPGPSTVAYPGFAAEQVRRGGRPTHPTGRPPVVGMVGRISPTKGQLELVRAARRVLDEHPDVTFRVVGEPSFGAEDHAERVRAEAVRLGVAERFVWAGFVADPSAELDGFDVCVHASPVPEPFGQVVVEAMVREVPVVATRAGGVVEILAGTSGDPAPLGELVEPGDVESLARGISAVLADPEAAAGRARRAADVAQDRFAVTRTAEVVSEVWRRVARLAR</sequence>
<accession>A0A4Q1KYG2</accession>
<comment type="caution">
    <text evidence="6">The sequence shown here is derived from an EMBL/GenBank/DDBJ whole genome shotgun (WGS) entry which is preliminary data.</text>
</comment>
<reference evidence="7 8" key="1">
    <citation type="submission" date="2019-01" db="EMBL/GenBank/DDBJ databases">
        <title>Oerskovia turbata Genome sequencing and assembly.</title>
        <authorList>
            <person name="Dou T."/>
        </authorList>
    </citation>
    <scope>NUCLEOTIDE SEQUENCE [LARGE SCALE GENOMIC DNA]</scope>
    <source>
        <strain evidence="6 7">JCM12123</strain>
        <strain evidence="5 8">JCM3160</strain>
    </source>
</reference>
<dbReference type="Gene3D" id="3.40.50.2000">
    <property type="entry name" value="Glycogen Phosphorylase B"/>
    <property type="match status" value="2"/>
</dbReference>
<dbReference type="OrthoDB" id="8878585at2"/>
<dbReference type="Pfam" id="PF13579">
    <property type="entry name" value="Glyco_trans_4_4"/>
    <property type="match status" value="1"/>
</dbReference>